<reference evidence="2 3" key="1">
    <citation type="submission" date="2021-12" db="EMBL/GenBank/DDBJ databases">
        <title>Siccirubricoccus leaddurans sp. nov., a high concentration Zn2+ tolerance bacterium.</title>
        <authorList>
            <person name="Cao Y."/>
        </authorList>
    </citation>
    <scope>NUCLEOTIDE SEQUENCE [LARGE SCALE GENOMIC DNA]</scope>
    <source>
        <strain evidence="2 3">KC 17139</strain>
    </source>
</reference>
<dbReference type="RefSeq" id="WP_252955954.1">
    <property type="nucleotide sequence ID" value="NZ_JAFIRR010000187.1"/>
</dbReference>
<organism evidence="2 3">
    <name type="scientific">Siccirubricoccus soli</name>
    <dbReference type="NCBI Taxonomy" id="2899147"/>
    <lineage>
        <taxon>Bacteria</taxon>
        <taxon>Pseudomonadati</taxon>
        <taxon>Pseudomonadota</taxon>
        <taxon>Alphaproteobacteria</taxon>
        <taxon>Acetobacterales</taxon>
        <taxon>Roseomonadaceae</taxon>
        <taxon>Siccirubricoccus</taxon>
    </lineage>
</organism>
<feature type="non-terminal residue" evidence="2">
    <location>
        <position position="195"/>
    </location>
</feature>
<dbReference type="Pfam" id="PF04028">
    <property type="entry name" value="DUF374"/>
    <property type="match status" value="1"/>
</dbReference>
<gene>
    <name evidence="2" type="ORF">JYK14_24710</name>
</gene>
<protein>
    <submittedName>
        <fullName evidence="2">Lysophospholipid acyltransferase family protein</fullName>
    </submittedName>
</protein>
<keyword evidence="2" id="KW-0808">Transferase</keyword>
<dbReference type="CDD" id="cd07983">
    <property type="entry name" value="LPLAT_DUF374-like"/>
    <property type="match status" value="1"/>
</dbReference>
<dbReference type="InterPro" id="IPR007172">
    <property type="entry name" value="DUF374"/>
</dbReference>
<name>A0ABT1DBL7_9PROT</name>
<accession>A0ABT1DBL7</accession>
<dbReference type="EMBL" id="JAFIRR010000187">
    <property type="protein sequence ID" value="MCO6419338.1"/>
    <property type="molecule type" value="Genomic_DNA"/>
</dbReference>
<comment type="caution">
    <text evidence="2">The sequence shown here is derived from an EMBL/GenBank/DDBJ whole genome shotgun (WGS) entry which is preliminary data.</text>
</comment>
<keyword evidence="3" id="KW-1185">Reference proteome</keyword>
<sequence>MLRRALRHPATQAVLARLLGLYLRFVFATTRWRVEGAEHLRAVAAPGPILAAFWHERLPLMPAAWLRAAQVVPALATRRAQVLVSRHRDGRFIADVCRPFRMEMVHGSTRRGGATGLRMLLRLLAAGEVVVITPDGPRGPRRVAAPGVAQLAALSGLAVLPCAARTSRGLTLRSWDRMVVPLPFARGVIAFGPPV</sequence>
<dbReference type="Proteomes" id="UP001523392">
    <property type="component" value="Unassembled WGS sequence"/>
</dbReference>
<keyword evidence="2" id="KW-0012">Acyltransferase</keyword>
<evidence type="ECO:0000259" key="1">
    <source>
        <dbReference type="Pfam" id="PF04028"/>
    </source>
</evidence>
<evidence type="ECO:0000313" key="3">
    <source>
        <dbReference type="Proteomes" id="UP001523392"/>
    </source>
</evidence>
<dbReference type="SUPFAM" id="SSF69593">
    <property type="entry name" value="Glycerol-3-phosphate (1)-acyltransferase"/>
    <property type="match status" value="1"/>
</dbReference>
<evidence type="ECO:0000313" key="2">
    <source>
        <dbReference type="EMBL" id="MCO6419338.1"/>
    </source>
</evidence>
<feature type="domain" description="DUF374" evidence="1">
    <location>
        <begin position="77"/>
        <end position="141"/>
    </location>
</feature>
<proteinExistence type="predicted"/>
<dbReference type="GO" id="GO:0016746">
    <property type="term" value="F:acyltransferase activity"/>
    <property type="evidence" value="ECO:0007669"/>
    <property type="project" value="UniProtKB-KW"/>
</dbReference>